<gene>
    <name evidence="2" type="ORF">NCTC12278_01376</name>
</gene>
<reference evidence="2 3" key="1">
    <citation type="submission" date="2018-06" db="EMBL/GenBank/DDBJ databases">
        <authorList>
            <consortium name="Pathogen Informatics"/>
            <person name="Doyle S."/>
        </authorList>
    </citation>
    <scope>NUCLEOTIDE SEQUENCE [LARGE SCALE GENOMIC DNA]</scope>
    <source>
        <strain evidence="2 3">NCTC12278</strain>
    </source>
</reference>
<proteinExistence type="predicted"/>
<evidence type="ECO:0000313" key="3">
    <source>
        <dbReference type="Proteomes" id="UP000249495"/>
    </source>
</evidence>
<dbReference type="RefSeq" id="WP_018030223.1">
    <property type="nucleotide sequence ID" value="NZ_JBCLUB010000001.1"/>
</dbReference>
<feature type="transmembrane region" description="Helical" evidence="1">
    <location>
        <begin position="7"/>
        <end position="28"/>
    </location>
</feature>
<dbReference type="EMBL" id="LS483343">
    <property type="protein sequence ID" value="SQF40797.1"/>
    <property type="molecule type" value="Genomic_DNA"/>
</dbReference>
<protein>
    <submittedName>
        <fullName evidence="2">Uncharacterized protein</fullName>
    </submittedName>
</protein>
<dbReference type="OrthoDB" id="1701895at2"/>
<dbReference type="AlphaFoldDB" id="A0A2X3W5H6"/>
<keyword evidence="1" id="KW-1133">Transmembrane helix</keyword>
<evidence type="ECO:0000256" key="1">
    <source>
        <dbReference type="SAM" id="Phobius"/>
    </source>
</evidence>
<dbReference type="KEGG" id="sfer:NCTC12278_01376"/>
<feature type="transmembrane region" description="Helical" evidence="1">
    <location>
        <begin position="65"/>
        <end position="87"/>
    </location>
</feature>
<keyword evidence="1" id="KW-0812">Transmembrane</keyword>
<feature type="transmembrane region" description="Helical" evidence="1">
    <location>
        <begin position="40"/>
        <end position="58"/>
    </location>
</feature>
<sequence length="121" mass="13982">MKKWQATWPYILVLIFLYYICPLLFPILPLDDLTLKSLSISHLLIYQPLLILFLSMLYSGKHGFYWLMPIVVGLLFWPVDVLVYPNAEGAEAYVLPYALISLVGCLIGHGFYSLKKRRTKT</sequence>
<keyword evidence="3" id="KW-1185">Reference proteome</keyword>
<feature type="transmembrane region" description="Helical" evidence="1">
    <location>
        <begin position="93"/>
        <end position="114"/>
    </location>
</feature>
<name>A0A2X3W5H6_9STRE</name>
<accession>A0A2X3W5H6</accession>
<dbReference type="Proteomes" id="UP000249495">
    <property type="component" value="Chromosome 1"/>
</dbReference>
<evidence type="ECO:0000313" key="2">
    <source>
        <dbReference type="EMBL" id="SQF40797.1"/>
    </source>
</evidence>
<keyword evidence="1" id="KW-0472">Membrane</keyword>
<dbReference type="STRING" id="1123303.GCA_000372425_00893"/>
<organism evidence="2 3">
    <name type="scientific">Streptococcus ferus</name>
    <dbReference type="NCBI Taxonomy" id="1345"/>
    <lineage>
        <taxon>Bacteria</taxon>
        <taxon>Bacillati</taxon>
        <taxon>Bacillota</taxon>
        <taxon>Bacilli</taxon>
        <taxon>Lactobacillales</taxon>
        <taxon>Streptococcaceae</taxon>
        <taxon>Streptococcus</taxon>
    </lineage>
</organism>